<dbReference type="RefSeq" id="WP_237608040.1">
    <property type="nucleotide sequence ID" value="NZ_JAIRBB010000004.1"/>
</dbReference>
<dbReference type="NCBIfam" id="TIGR04183">
    <property type="entry name" value="Por_Secre_tail"/>
    <property type="match status" value="1"/>
</dbReference>
<evidence type="ECO:0000313" key="4">
    <source>
        <dbReference type="EMBL" id="MCG2430878.1"/>
    </source>
</evidence>
<gene>
    <name evidence="4" type="ORF">K8344_07080</name>
</gene>
<evidence type="ECO:0000313" key="5">
    <source>
        <dbReference type="Proteomes" id="UP001139462"/>
    </source>
</evidence>
<sequence length="301" mass="31834">MKKITLLASALLMTAATFGQNLIIERIQDNNTGLISTKGDDGTGVYCADYFSVTSDVALGELTLYGLNNASATPIEPFVTGFNVYLYEISGAVPAGNPEVAGSGILELGDIDPSLYTITEDGQNTDFTVNITDANGGNQVVLEAGNIYWLSVFPSVEGGPDGDGRWNWFGSLSSFPNEEPVLIDPSDIFGAGATDWTNIAGLIGEPFPSFAWNLTDEPIASIGDNLAEMIAVYPNPTTDVLNLNIPSNIEVTNVAMYDVLGKNVGAVYSNGTINTSSFAQGVYTLKVETTSGTLTQKVVKQ</sequence>
<dbReference type="EMBL" id="JAIRBB010000004">
    <property type="protein sequence ID" value="MCG2430878.1"/>
    <property type="molecule type" value="Genomic_DNA"/>
</dbReference>
<name>A0A9X1QZQ3_9FLAO</name>
<keyword evidence="1 2" id="KW-0732">Signal</keyword>
<feature type="signal peptide" evidence="2">
    <location>
        <begin position="1"/>
        <end position="19"/>
    </location>
</feature>
<accession>A0A9X1QZQ3</accession>
<feature type="chain" id="PRO_5040920760" evidence="2">
    <location>
        <begin position="20"/>
        <end position="301"/>
    </location>
</feature>
<evidence type="ECO:0000256" key="1">
    <source>
        <dbReference type="ARBA" id="ARBA00022729"/>
    </source>
</evidence>
<proteinExistence type="predicted"/>
<comment type="caution">
    <text evidence="4">The sequence shown here is derived from an EMBL/GenBank/DDBJ whole genome shotgun (WGS) entry which is preliminary data.</text>
</comment>
<dbReference type="Pfam" id="PF18962">
    <property type="entry name" value="Por_Secre_tail"/>
    <property type="match status" value="1"/>
</dbReference>
<dbReference type="AlphaFoldDB" id="A0A9X1QZQ3"/>
<dbReference type="Proteomes" id="UP001139462">
    <property type="component" value="Unassembled WGS sequence"/>
</dbReference>
<feature type="domain" description="Secretion system C-terminal sorting" evidence="3">
    <location>
        <begin position="232"/>
        <end position="299"/>
    </location>
</feature>
<keyword evidence="5" id="KW-1185">Reference proteome</keyword>
<evidence type="ECO:0000256" key="2">
    <source>
        <dbReference type="SAM" id="SignalP"/>
    </source>
</evidence>
<organism evidence="4 5">
    <name type="scientific">Aequorivita xiaoshiensis</name>
    <dbReference type="NCBI Taxonomy" id="2874476"/>
    <lineage>
        <taxon>Bacteria</taxon>
        <taxon>Pseudomonadati</taxon>
        <taxon>Bacteroidota</taxon>
        <taxon>Flavobacteriia</taxon>
        <taxon>Flavobacteriales</taxon>
        <taxon>Flavobacteriaceae</taxon>
        <taxon>Aequorivita</taxon>
    </lineage>
</organism>
<protein>
    <submittedName>
        <fullName evidence="4">T9SS type A sorting domain-containing protein</fullName>
    </submittedName>
</protein>
<reference evidence="4" key="1">
    <citation type="submission" date="2021-09" db="EMBL/GenBank/DDBJ databases">
        <title>Genome of Aequorivita sp. strain F64183.</title>
        <authorList>
            <person name="Wang Y."/>
        </authorList>
    </citation>
    <scope>NUCLEOTIDE SEQUENCE</scope>
    <source>
        <strain evidence="4">F64183</strain>
    </source>
</reference>
<evidence type="ECO:0000259" key="3">
    <source>
        <dbReference type="Pfam" id="PF18962"/>
    </source>
</evidence>
<dbReference type="InterPro" id="IPR026444">
    <property type="entry name" value="Secre_tail"/>
</dbReference>